<comment type="similarity">
    <text evidence="2">Belongs to the FMP52 family.</text>
</comment>
<name>A0A6P8BHS5_PYRGI</name>
<dbReference type="Pfam" id="PF01370">
    <property type="entry name" value="Epimerase"/>
    <property type="match status" value="1"/>
</dbReference>
<proteinExistence type="inferred from homology"/>
<dbReference type="GeneID" id="41955925"/>
<evidence type="ECO:0000256" key="4">
    <source>
        <dbReference type="ARBA" id="ARBA00022946"/>
    </source>
</evidence>
<evidence type="ECO:0000256" key="1">
    <source>
        <dbReference type="ARBA" id="ARBA00004450"/>
    </source>
</evidence>
<dbReference type="SUPFAM" id="SSF51735">
    <property type="entry name" value="NAD(P)-binding Rossmann-fold domains"/>
    <property type="match status" value="1"/>
</dbReference>
<dbReference type="Proteomes" id="UP000515153">
    <property type="component" value="Unplaced"/>
</dbReference>
<evidence type="ECO:0000256" key="2">
    <source>
        <dbReference type="ARBA" id="ARBA00006617"/>
    </source>
</evidence>
<reference evidence="9" key="1">
    <citation type="journal article" date="2019" name="Mol. Biol. Evol.">
        <title>Blast fungal genomes show frequent chromosomal changes, gene gains and losses, and effector gene turnover.</title>
        <authorList>
            <person name="Gomez Luciano L.B."/>
            <person name="Jason Tsai I."/>
            <person name="Chuma I."/>
            <person name="Tosa Y."/>
            <person name="Chen Y.H."/>
            <person name="Li J.Y."/>
            <person name="Li M.Y."/>
            <person name="Jade Lu M.Y."/>
            <person name="Nakayashiki H."/>
            <person name="Li W.H."/>
        </authorList>
    </citation>
    <scope>NUCLEOTIDE SEQUENCE</scope>
    <source>
        <strain evidence="9">NI907</strain>
    </source>
</reference>
<organism evidence="8 9">
    <name type="scientific">Pyricularia grisea</name>
    <name type="common">Crabgrass-specific blast fungus</name>
    <name type="synonym">Magnaporthe grisea</name>
    <dbReference type="NCBI Taxonomy" id="148305"/>
    <lineage>
        <taxon>Eukaryota</taxon>
        <taxon>Fungi</taxon>
        <taxon>Dikarya</taxon>
        <taxon>Ascomycota</taxon>
        <taxon>Pezizomycotina</taxon>
        <taxon>Sordariomycetes</taxon>
        <taxon>Sordariomycetidae</taxon>
        <taxon>Magnaporthales</taxon>
        <taxon>Pyriculariaceae</taxon>
        <taxon>Pyricularia</taxon>
    </lineage>
</organism>
<keyword evidence="6" id="KW-0472">Membrane</keyword>
<evidence type="ECO:0000256" key="6">
    <source>
        <dbReference type="ARBA" id="ARBA00023136"/>
    </source>
</evidence>
<feature type="domain" description="NAD-dependent epimerase/dehydratase" evidence="7">
    <location>
        <begin position="9"/>
        <end position="215"/>
    </location>
</feature>
<dbReference type="InterPro" id="IPR036291">
    <property type="entry name" value="NAD(P)-bd_dom_sf"/>
</dbReference>
<dbReference type="Gene3D" id="3.40.50.720">
    <property type="entry name" value="NAD(P)-binding Rossmann-like Domain"/>
    <property type="match status" value="1"/>
</dbReference>
<gene>
    <name evidence="9" type="ORF">PgNI_00934</name>
</gene>
<protein>
    <recommendedName>
        <fullName evidence="7">NAD-dependent epimerase/dehydratase domain-containing protein</fullName>
    </recommendedName>
</protein>
<evidence type="ECO:0000256" key="5">
    <source>
        <dbReference type="ARBA" id="ARBA00023128"/>
    </source>
</evidence>
<dbReference type="InterPro" id="IPR001509">
    <property type="entry name" value="Epimerase_deHydtase"/>
</dbReference>
<accession>A0A6P8BHS5</accession>
<dbReference type="AlphaFoldDB" id="A0A6P8BHS5"/>
<dbReference type="RefSeq" id="XP_030986853.1">
    <property type="nucleotide sequence ID" value="XM_031121011.1"/>
</dbReference>
<dbReference type="FunFam" id="3.40.50.720:FF:000366">
    <property type="entry name" value="Protein FMP52, mitochondrial"/>
    <property type="match status" value="1"/>
</dbReference>
<keyword evidence="4" id="KW-0809">Transit peptide</keyword>
<sequence>MASASPVAVVFGCTGLVGSNILSTLLAGKSTTGTVHTVSRRQPKAEGAKLHATVEPSTEQWAAKLAELQPPATTVYSAVGTTRAAAGGIENQRKIDHDLNVEIARAAKKAGAKTFVFISSAGARSMLAARAPYSQMKIGVEDTIKELDFDQAVIVRPGLIMGQREESRTAEGLFQGLFNGVGKLSMAARDFMAQDADVIARAAVAAAVQAEQGKAPSKYWILEPADIIRLGRTEWKDL</sequence>
<dbReference type="PANTHER" id="PTHR14097">
    <property type="entry name" value="OXIDOREDUCTASE HTATIP2"/>
    <property type="match status" value="1"/>
</dbReference>
<dbReference type="PANTHER" id="PTHR14097:SF7">
    <property type="entry name" value="OXIDOREDUCTASE HTATIP2"/>
    <property type="match status" value="1"/>
</dbReference>
<dbReference type="GO" id="GO:0005741">
    <property type="term" value="C:mitochondrial outer membrane"/>
    <property type="evidence" value="ECO:0007669"/>
    <property type="project" value="UniProtKB-SubCell"/>
</dbReference>
<dbReference type="KEGG" id="pgri:PgNI_00934"/>
<keyword evidence="3" id="KW-1000">Mitochondrion outer membrane</keyword>
<evidence type="ECO:0000256" key="3">
    <source>
        <dbReference type="ARBA" id="ARBA00022787"/>
    </source>
</evidence>
<keyword evidence="5" id="KW-0496">Mitochondrion</keyword>
<dbReference type="GO" id="GO:0051170">
    <property type="term" value="P:import into nucleus"/>
    <property type="evidence" value="ECO:0007669"/>
    <property type="project" value="TreeGrafter"/>
</dbReference>
<comment type="subcellular location">
    <subcellularLocation>
        <location evidence="1">Mitochondrion outer membrane</location>
        <topology evidence="1">Peripheral membrane protein</topology>
    </subcellularLocation>
</comment>
<evidence type="ECO:0000313" key="8">
    <source>
        <dbReference type="Proteomes" id="UP000515153"/>
    </source>
</evidence>
<reference evidence="9" key="2">
    <citation type="submission" date="2019-10" db="EMBL/GenBank/DDBJ databases">
        <authorList>
            <consortium name="NCBI Genome Project"/>
        </authorList>
    </citation>
    <scope>NUCLEOTIDE SEQUENCE</scope>
    <source>
        <strain evidence="9">NI907</strain>
    </source>
</reference>
<dbReference type="OrthoDB" id="430436at2759"/>
<evidence type="ECO:0000259" key="7">
    <source>
        <dbReference type="Pfam" id="PF01370"/>
    </source>
</evidence>
<keyword evidence="8" id="KW-1185">Reference proteome</keyword>
<reference evidence="9" key="3">
    <citation type="submission" date="2025-08" db="UniProtKB">
        <authorList>
            <consortium name="RefSeq"/>
        </authorList>
    </citation>
    <scope>IDENTIFICATION</scope>
    <source>
        <strain evidence="9">NI907</strain>
    </source>
</reference>
<evidence type="ECO:0000313" key="9">
    <source>
        <dbReference type="RefSeq" id="XP_030986853.1"/>
    </source>
</evidence>